<dbReference type="RefSeq" id="WP_053248761.1">
    <property type="nucleotide sequence ID" value="NZ_LGAP01000004.1"/>
</dbReference>
<dbReference type="PANTHER" id="PTHR34846">
    <property type="entry name" value="4-CARBOXYMUCONOLACTONE DECARBOXYLASE FAMILY PROTEIN (AFU_ORTHOLOGUE AFUA_6G11590)"/>
    <property type="match status" value="1"/>
</dbReference>
<sequence>MQPRLNFVKAAPDAYKAVAALDTYIVKESGLEPRLIHLIKLRASQINGCAYCVDMHVKEARHTGLSEQWINLICVWRESPIYDARERAVLAWTEALTNLAQTGAPDADFEPLKEHFDEAEITKITIAIGVINTWNRVAVGLRSQHPVDAPSKAA</sequence>
<evidence type="ECO:0000313" key="3">
    <source>
        <dbReference type="Proteomes" id="UP000037425"/>
    </source>
</evidence>
<evidence type="ECO:0000313" key="2">
    <source>
        <dbReference type="EMBL" id="KOF19794.1"/>
    </source>
</evidence>
<dbReference type="EMBL" id="LGAP01000004">
    <property type="protein sequence ID" value="KOF19794.1"/>
    <property type="molecule type" value="Genomic_DNA"/>
</dbReference>
<dbReference type="SUPFAM" id="SSF69118">
    <property type="entry name" value="AhpD-like"/>
    <property type="match status" value="1"/>
</dbReference>
<dbReference type="OrthoDB" id="9801997at2"/>
<accession>A0A0L8BZ67</accession>
<proteinExistence type="predicted"/>
<dbReference type="InterPro" id="IPR004675">
    <property type="entry name" value="AhpD_core"/>
</dbReference>
<protein>
    <submittedName>
        <fullName evidence="2">Alkylhydroperoxidase</fullName>
    </submittedName>
</protein>
<keyword evidence="2" id="KW-0560">Oxidoreductase</keyword>
<feature type="domain" description="Carboxymuconolactone decarboxylase-like" evidence="1">
    <location>
        <begin position="12"/>
        <end position="95"/>
    </location>
</feature>
<reference evidence="3" key="1">
    <citation type="submission" date="2015-07" db="EMBL/GenBank/DDBJ databases">
        <title>Whole genome sequence of an Ensifer adhaerens strain isolated from a cave pool in the Wind Cave National Park.</title>
        <authorList>
            <person name="Eng W.W.H."/>
            <person name="Gan H.M."/>
            <person name="Barton H.A."/>
            <person name="Savka M.A."/>
        </authorList>
    </citation>
    <scope>NUCLEOTIDE SEQUENCE [LARGE SCALE GENOMIC DNA]</scope>
    <source>
        <strain evidence="3">SD006</strain>
    </source>
</reference>
<dbReference type="PANTHER" id="PTHR34846:SF10">
    <property type="entry name" value="CYTOPLASMIC PROTEIN"/>
    <property type="match status" value="1"/>
</dbReference>
<dbReference type="Proteomes" id="UP000037425">
    <property type="component" value="Unassembled WGS sequence"/>
</dbReference>
<dbReference type="InterPro" id="IPR029032">
    <property type="entry name" value="AhpD-like"/>
</dbReference>
<organism evidence="2 3">
    <name type="scientific">Ensifer adhaerens</name>
    <name type="common">Sinorhizobium morelense</name>
    <dbReference type="NCBI Taxonomy" id="106592"/>
    <lineage>
        <taxon>Bacteria</taxon>
        <taxon>Pseudomonadati</taxon>
        <taxon>Pseudomonadota</taxon>
        <taxon>Alphaproteobacteria</taxon>
        <taxon>Hyphomicrobiales</taxon>
        <taxon>Rhizobiaceae</taxon>
        <taxon>Sinorhizobium/Ensifer group</taxon>
        <taxon>Ensifer</taxon>
    </lineage>
</organism>
<dbReference type="Gene3D" id="1.20.1290.10">
    <property type="entry name" value="AhpD-like"/>
    <property type="match status" value="1"/>
</dbReference>
<name>A0A0L8BZ67_ENSAD</name>
<gene>
    <name evidence="2" type="ORF">AC244_10465</name>
</gene>
<dbReference type="PATRIC" id="fig|106592.7.peg.5611"/>
<dbReference type="Pfam" id="PF02627">
    <property type="entry name" value="CMD"/>
    <property type="match status" value="1"/>
</dbReference>
<keyword evidence="2" id="KW-0575">Peroxidase</keyword>
<evidence type="ECO:0000259" key="1">
    <source>
        <dbReference type="Pfam" id="PF02627"/>
    </source>
</evidence>
<dbReference type="GO" id="GO:0051920">
    <property type="term" value="F:peroxiredoxin activity"/>
    <property type="evidence" value="ECO:0007669"/>
    <property type="project" value="InterPro"/>
</dbReference>
<dbReference type="NCBIfam" id="TIGR00778">
    <property type="entry name" value="ahpD_dom"/>
    <property type="match status" value="1"/>
</dbReference>
<dbReference type="AlphaFoldDB" id="A0A0L8BZ67"/>
<dbReference type="InterPro" id="IPR003779">
    <property type="entry name" value="CMD-like"/>
</dbReference>
<comment type="caution">
    <text evidence="2">The sequence shown here is derived from an EMBL/GenBank/DDBJ whole genome shotgun (WGS) entry which is preliminary data.</text>
</comment>